<comment type="caution">
    <text evidence="1">The sequence shown here is derived from an EMBL/GenBank/DDBJ whole genome shotgun (WGS) entry which is preliminary data.</text>
</comment>
<dbReference type="EMBL" id="VSRR010004832">
    <property type="protein sequence ID" value="MPC40837.1"/>
    <property type="molecule type" value="Genomic_DNA"/>
</dbReference>
<protein>
    <submittedName>
        <fullName evidence="1">Uncharacterized protein</fullName>
    </submittedName>
</protein>
<reference evidence="1 2" key="1">
    <citation type="submission" date="2019-05" db="EMBL/GenBank/DDBJ databases">
        <title>Another draft genome of Portunus trituberculatus and its Hox gene families provides insights of decapod evolution.</title>
        <authorList>
            <person name="Jeong J.-H."/>
            <person name="Song I."/>
            <person name="Kim S."/>
            <person name="Choi T."/>
            <person name="Kim D."/>
            <person name="Ryu S."/>
            <person name="Kim W."/>
        </authorList>
    </citation>
    <scope>NUCLEOTIDE SEQUENCE [LARGE SCALE GENOMIC DNA]</scope>
    <source>
        <tissue evidence="1">Muscle</tissue>
    </source>
</reference>
<dbReference type="Proteomes" id="UP000324222">
    <property type="component" value="Unassembled WGS sequence"/>
</dbReference>
<dbReference type="OrthoDB" id="2499658at2759"/>
<proteinExistence type="predicted"/>
<organism evidence="1 2">
    <name type="scientific">Portunus trituberculatus</name>
    <name type="common">Swimming crab</name>
    <name type="synonym">Neptunus trituberculatus</name>
    <dbReference type="NCBI Taxonomy" id="210409"/>
    <lineage>
        <taxon>Eukaryota</taxon>
        <taxon>Metazoa</taxon>
        <taxon>Ecdysozoa</taxon>
        <taxon>Arthropoda</taxon>
        <taxon>Crustacea</taxon>
        <taxon>Multicrustacea</taxon>
        <taxon>Malacostraca</taxon>
        <taxon>Eumalacostraca</taxon>
        <taxon>Eucarida</taxon>
        <taxon>Decapoda</taxon>
        <taxon>Pleocyemata</taxon>
        <taxon>Brachyura</taxon>
        <taxon>Eubrachyura</taxon>
        <taxon>Portunoidea</taxon>
        <taxon>Portunidae</taxon>
        <taxon>Portuninae</taxon>
        <taxon>Portunus</taxon>
    </lineage>
</organism>
<dbReference type="AlphaFoldDB" id="A0A5B7F5S1"/>
<gene>
    <name evidence="1" type="ORF">E2C01_034406</name>
</gene>
<accession>A0A5B7F5S1</accession>
<name>A0A5B7F5S1_PORTR</name>
<keyword evidence="2" id="KW-1185">Reference proteome</keyword>
<evidence type="ECO:0000313" key="2">
    <source>
        <dbReference type="Proteomes" id="UP000324222"/>
    </source>
</evidence>
<evidence type="ECO:0000313" key="1">
    <source>
        <dbReference type="EMBL" id="MPC40837.1"/>
    </source>
</evidence>
<sequence>MLYGFSTGFGSPQVSVADILARAVPTLHSPSHKPKSSNFLQVRLSLGNRRCTETPVGLKRLGEDNTDKEFSGFREEKGNVRRLMNVEKEMRYMKEVISSIMENKTN</sequence>